<dbReference type="EMBL" id="JBHSXI010000008">
    <property type="protein sequence ID" value="MFC6888747.1"/>
    <property type="molecule type" value="Genomic_DNA"/>
</dbReference>
<accession>A0ABD5UN86</accession>
<dbReference type="PRINTS" id="PR00146">
    <property type="entry name" value="DHPICSNTHASE"/>
</dbReference>
<reference evidence="3 4" key="1">
    <citation type="journal article" date="2019" name="Int. J. Syst. Evol. Microbiol.">
        <title>The Global Catalogue of Microorganisms (GCM) 10K type strain sequencing project: providing services to taxonomists for standard genome sequencing and annotation.</title>
        <authorList>
            <consortium name="The Broad Institute Genomics Platform"/>
            <consortium name="The Broad Institute Genome Sequencing Center for Infectious Disease"/>
            <person name="Wu L."/>
            <person name="Ma J."/>
        </authorList>
    </citation>
    <scope>NUCLEOTIDE SEQUENCE [LARGE SCALE GENOMIC DNA]</scope>
    <source>
        <strain evidence="3 4">Y73</strain>
    </source>
</reference>
<protein>
    <submittedName>
        <fullName evidence="3">Dihydrodipicolinate synthase family protein</fullName>
    </submittedName>
</protein>
<sequence length="301" mass="32961">MSSIKGVIPASLVPFNSDQSINESGYQDHISHLASHAEINGILSNGHAGESYALSSAERARIVELAIDAAPDTSIYSGVVGATTREVIEDAQNLEKAGVDAVMVDAPYTPINKRPQAAIQFYEKVTESVDVPVVLFQVAASSGRDYPPELLADLAEIEGIVAIKEGVWDVDRTQEDVLALREREIEIDYLMGNDEQLLPCYAFGVDGTVVELAATIPKKIIALYNAVKEGEMHKAQAIHRQLAPFLEAVYQDPKHDSSIRLKVALELTDRLPTAIPREPALPIPEEEREEIRVAMRRSDLL</sequence>
<evidence type="ECO:0000313" key="3">
    <source>
        <dbReference type="EMBL" id="MFC6888747.1"/>
    </source>
</evidence>
<dbReference type="GO" id="GO:0008675">
    <property type="term" value="F:2-dehydro-3-deoxy-phosphogluconate aldolase activity"/>
    <property type="evidence" value="ECO:0007669"/>
    <property type="project" value="UniProtKB-ARBA"/>
</dbReference>
<dbReference type="PIRSF" id="PIRSF001365">
    <property type="entry name" value="DHDPS"/>
    <property type="match status" value="1"/>
</dbReference>
<gene>
    <name evidence="3" type="ORF">ACFQEY_06920</name>
</gene>
<comment type="caution">
    <text evidence="3">The sequence shown here is derived from an EMBL/GenBank/DDBJ whole genome shotgun (WGS) entry which is preliminary data.</text>
</comment>
<proteinExistence type="predicted"/>
<evidence type="ECO:0000256" key="1">
    <source>
        <dbReference type="ARBA" id="ARBA00023239"/>
    </source>
</evidence>
<dbReference type="AlphaFoldDB" id="A0ABD5UN86"/>
<keyword evidence="4" id="KW-1185">Reference proteome</keyword>
<dbReference type="PANTHER" id="PTHR12128">
    <property type="entry name" value="DIHYDRODIPICOLINATE SYNTHASE"/>
    <property type="match status" value="1"/>
</dbReference>
<name>A0ABD5UN86_9EURY</name>
<dbReference type="Gene3D" id="3.20.20.70">
    <property type="entry name" value="Aldolase class I"/>
    <property type="match status" value="1"/>
</dbReference>
<dbReference type="SMART" id="SM01130">
    <property type="entry name" value="DHDPS"/>
    <property type="match status" value="1"/>
</dbReference>
<dbReference type="Proteomes" id="UP001596333">
    <property type="component" value="Unassembled WGS sequence"/>
</dbReference>
<dbReference type="Pfam" id="PF00701">
    <property type="entry name" value="DHDPS"/>
    <property type="match status" value="1"/>
</dbReference>
<keyword evidence="1" id="KW-0456">Lyase</keyword>
<evidence type="ECO:0000256" key="2">
    <source>
        <dbReference type="PIRSR" id="PIRSR001365-2"/>
    </source>
</evidence>
<dbReference type="RefSeq" id="WP_379766290.1">
    <property type="nucleotide sequence ID" value="NZ_JBHSXI010000008.1"/>
</dbReference>
<dbReference type="CDD" id="cd00408">
    <property type="entry name" value="DHDPS-like"/>
    <property type="match status" value="1"/>
</dbReference>
<dbReference type="InterPro" id="IPR002220">
    <property type="entry name" value="DapA-like"/>
</dbReference>
<evidence type="ECO:0000313" key="4">
    <source>
        <dbReference type="Proteomes" id="UP001596333"/>
    </source>
</evidence>
<feature type="binding site" evidence="2">
    <location>
        <position position="209"/>
    </location>
    <ligand>
        <name>pyruvate</name>
        <dbReference type="ChEBI" id="CHEBI:15361"/>
    </ligand>
</feature>
<dbReference type="InterPro" id="IPR013785">
    <property type="entry name" value="Aldolase_TIM"/>
</dbReference>
<organism evidence="3 4">
    <name type="scientific">Halorubrum trueperi</name>
    <dbReference type="NCBI Taxonomy" id="2004704"/>
    <lineage>
        <taxon>Archaea</taxon>
        <taxon>Methanobacteriati</taxon>
        <taxon>Methanobacteriota</taxon>
        <taxon>Stenosarchaea group</taxon>
        <taxon>Halobacteria</taxon>
        <taxon>Halobacteriales</taxon>
        <taxon>Haloferacaceae</taxon>
        <taxon>Halorubrum</taxon>
    </lineage>
</organism>
<dbReference type="SUPFAM" id="SSF51569">
    <property type="entry name" value="Aldolase"/>
    <property type="match status" value="1"/>
</dbReference>
<dbReference type="PANTHER" id="PTHR12128:SF66">
    <property type="entry name" value="4-HYDROXY-2-OXOGLUTARATE ALDOLASE, MITOCHONDRIAL"/>
    <property type="match status" value="1"/>
</dbReference>